<dbReference type="AlphaFoldDB" id="A0A1F4V3S0"/>
<evidence type="ECO:0000313" key="2">
    <source>
        <dbReference type="Proteomes" id="UP000178771"/>
    </source>
</evidence>
<organism evidence="1 2">
    <name type="scientific">candidate division WWE3 bacterium RIFCSPLOWO2_01_FULL_39_13</name>
    <dbReference type="NCBI Taxonomy" id="1802624"/>
    <lineage>
        <taxon>Bacteria</taxon>
        <taxon>Katanobacteria</taxon>
    </lineage>
</organism>
<reference evidence="1 2" key="1">
    <citation type="journal article" date="2016" name="Nat. Commun.">
        <title>Thousands of microbial genomes shed light on interconnected biogeochemical processes in an aquifer system.</title>
        <authorList>
            <person name="Anantharaman K."/>
            <person name="Brown C.T."/>
            <person name="Hug L.A."/>
            <person name="Sharon I."/>
            <person name="Castelle C.J."/>
            <person name="Probst A.J."/>
            <person name="Thomas B.C."/>
            <person name="Singh A."/>
            <person name="Wilkins M.J."/>
            <person name="Karaoz U."/>
            <person name="Brodie E.L."/>
            <person name="Williams K.H."/>
            <person name="Hubbard S.S."/>
            <person name="Banfield J.F."/>
        </authorList>
    </citation>
    <scope>NUCLEOTIDE SEQUENCE [LARGE SCALE GENOMIC DNA]</scope>
</reference>
<dbReference type="Proteomes" id="UP000178771">
    <property type="component" value="Unassembled WGS sequence"/>
</dbReference>
<evidence type="ECO:0000313" key="1">
    <source>
        <dbReference type="EMBL" id="OGC51153.1"/>
    </source>
</evidence>
<accession>A0A1F4V3S0</accession>
<dbReference type="EMBL" id="MEVH01000030">
    <property type="protein sequence ID" value="OGC51153.1"/>
    <property type="molecule type" value="Genomic_DNA"/>
</dbReference>
<dbReference type="STRING" id="1802624.A2982_03130"/>
<sequence>MKNLGQILAHLEEKDTGKYISHEWQLFGYRLAKWMQDTDRISMYMKLAKNEKRDLLQKAWDFVKESKPRTKSRLFLWKLTLLKKETAGITAKDKASLKSALKSQT</sequence>
<comment type="caution">
    <text evidence="1">The sequence shown here is derived from an EMBL/GenBank/DDBJ whole genome shotgun (WGS) entry which is preliminary data.</text>
</comment>
<name>A0A1F4V3S0_UNCKA</name>
<proteinExistence type="predicted"/>
<protein>
    <submittedName>
        <fullName evidence="1">Uncharacterized protein</fullName>
    </submittedName>
</protein>
<gene>
    <name evidence="1" type="ORF">A2982_03130</name>
</gene>